<keyword evidence="2" id="KW-1185">Reference proteome</keyword>
<reference evidence="1 2" key="1">
    <citation type="submission" date="2018-12" db="EMBL/GenBank/DDBJ databases">
        <title>Draft genome sequence of Xylaria grammica IHI A82.</title>
        <authorList>
            <person name="Buettner E."/>
            <person name="Kellner H."/>
        </authorList>
    </citation>
    <scope>NUCLEOTIDE SEQUENCE [LARGE SCALE GENOMIC DNA]</scope>
    <source>
        <strain evidence="1 2">IHI A82</strain>
    </source>
</reference>
<proteinExistence type="predicted"/>
<dbReference type="AlphaFoldDB" id="A0A439CNB3"/>
<dbReference type="EMBL" id="RYZI01000729">
    <property type="protein sequence ID" value="RWA03654.1"/>
    <property type="molecule type" value="Genomic_DNA"/>
</dbReference>
<evidence type="ECO:0000313" key="2">
    <source>
        <dbReference type="Proteomes" id="UP000286045"/>
    </source>
</evidence>
<sequence length="109" mass="12295">MAANHSVIKADFFHGRCAFGGVRLNMRIIYRDGYPVDSPQDGPTCMLGEFVVKAVTPAGVTRRTARTCQIDFVQGLTLDDLLSQIEINGLHHFCFMEIDEKYFGCRDFM</sequence>
<dbReference type="Proteomes" id="UP000286045">
    <property type="component" value="Unassembled WGS sequence"/>
</dbReference>
<gene>
    <name evidence="1" type="ORF">EKO27_g11450</name>
</gene>
<comment type="caution">
    <text evidence="1">The sequence shown here is derived from an EMBL/GenBank/DDBJ whole genome shotgun (WGS) entry which is preliminary data.</text>
</comment>
<protein>
    <submittedName>
        <fullName evidence="1">Uncharacterized protein</fullName>
    </submittedName>
</protein>
<evidence type="ECO:0000313" key="1">
    <source>
        <dbReference type="EMBL" id="RWA03654.1"/>
    </source>
</evidence>
<name>A0A439CNB3_9PEZI</name>
<organism evidence="1 2">
    <name type="scientific">Xylaria grammica</name>
    <dbReference type="NCBI Taxonomy" id="363999"/>
    <lineage>
        <taxon>Eukaryota</taxon>
        <taxon>Fungi</taxon>
        <taxon>Dikarya</taxon>
        <taxon>Ascomycota</taxon>
        <taxon>Pezizomycotina</taxon>
        <taxon>Sordariomycetes</taxon>
        <taxon>Xylariomycetidae</taxon>
        <taxon>Xylariales</taxon>
        <taxon>Xylariaceae</taxon>
        <taxon>Xylaria</taxon>
    </lineage>
</organism>
<accession>A0A439CNB3</accession>